<dbReference type="RefSeq" id="WP_190918010.1">
    <property type="nucleotide sequence ID" value="NZ_JACXIZ010000020.1"/>
</dbReference>
<dbReference type="InterPro" id="IPR002328">
    <property type="entry name" value="ADH_Zn_CS"/>
</dbReference>
<dbReference type="InterPro" id="IPR036291">
    <property type="entry name" value="NAD(P)-bd_dom_sf"/>
</dbReference>
<evidence type="ECO:0000256" key="1">
    <source>
        <dbReference type="ARBA" id="ARBA00022723"/>
    </source>
</evidence>
<dbReference type="GO" id="GO:0008270">
    <property type="term" value="F:zinc ion binding"/>
    <property type="evidence" value="ECO:0007669"/>
    <property type="project" value="InterPro"/>
</dbReference>
<dbReference type="Gene3D" id="3.40.50.720">
    <property type="entry name" value="NAD(P)-binding Rossmann-like Domain"/>
    <property type="match status" value="1"/>
</dbReference>
<evidence type="ECO:0000256" key="4">
    <source>
        <dbReference type="RuleBase" id="RU361277"/>
    </source>
</evidence>
<dbReference type="SUPFAM" id="SSF51735">
    <property type="entry name" value="NAD(P)-binding Rossmann-fold domains"/>
    <property type="match status" value="1"/>
</dbReference>
<dbReference type="SMART" id="SM00829">
    <property type="entry name" value="PKS_ER"/>
    <property type="match status" value="1"/>
</dbReference>
<dbReference type="Pfam" id="PF08240">
    <property type="entry name" value="ADH_N"/>
    <property type="match status" value="1"/>
</dbReference>
<feature type="domain" description="Enoyl reductase (ER)" evidence="6">
    <location>
        <begin position="30"/>
        <end position="254"/>
    </location>
</feature>
<reference evidence="7" key="1">
    <citation type="submission" date="2020-09" db="EMBL/GenBank/DDBJ databases">
        <title>A novel bacterium of genus Paenibacillus, isolated from South China Sea.</title>
        <authorList>
            <person name="Huang H."/>
            <person name="Mo K."/>
            <person name="Hu Y."/>
        </authorList>
    </citation>
    <scope>NUCLEOTIDE SEQUENCE</scope>
    <source>
        <strain evidence="7">IB182496</strain>
    </source>
</reference>
<name>A0A927BV63_9BACL</name>
<sequence>MVTKMTVPPMELVDEDGPDTQLCAVLPAVGRIELARARIPEPREGEVRVRIKWVGICGSDVEVYRGARSPEFISYPTRLGHEVAGIVDKVGEGVIGIRAGDQVALRYVWGAFAEYVCCAPFSLKTLPKSLPLIEGSLIEVLPGILHAAELAELAPHKDVLITGQGVSGLVMTQVIRLFSPRRLVVTDLYDEKLALARKYGATHTYRLPHAGARTMDTVGADFPDGFDVVIPCLLEGAGMVDAIDAAAQNGRIVMYGCIGTCNEPVDFFKVHKKRLDILSTEPKRDIDNRRFFEEGLRLVMDGLVNTKEMITHIVPLREVKRAFELRNAHDGGTIHVMVDCEETDHEASGVVTNPANEQTRDGGDV</sequence>
<evidence type="ECO:0000313" key="8">
    <source>
        <dbReference type="Proteomes" id="UP000621560"/>
    </source>
</evidence>
<dbReference type="InterPro" id="IPR013149">
    <property type="entry name" value="ADH-like_C"/>
</dbReference>
<evidence type="ECO:0000256" key="3">
    <source>
        <dbReference type="ARBA" id="ARBA00023002"/>
    </source>
</evidence>
<proteinExistence type="inferred from homology"/>
<keyword evidence="3" id="KW-0560">Oxidoreductase</keyword>
<dbReference type="PANTHER" id="PTHR43401">
    <property type="entry name" value="L-THREONINE 3-DEHYDROGENASE"/>
    <property type="match status" value="1"/>
</dbReference>
<dbReference type="Gene3D" id="3.90.180.10">
    <property type="entry name" value="Medium-chain alcohol dehydrogenases, catalytic domain"/>
    <property type="match status" value="2"/>
</dbReference>
<dbReference type="EMBL" id="JACXIZ010000020">
    <property type="protein sequence ID" value="MBD2845948.1"/>
    <property type="molecule type" value="Genomic_DNA"/>
</dbReference>
<dbReference type="SUPFAM" id="SSF50129">
    <property type="entry name" value="GroES-like"/>
    <property type="match status" value="1"/>
</dbReference>
<dbReference type="Pfam" id="PF00107">
    <property type="entry name" value="ADH_zinc_N"/>
    <property type="match status" value="1"/>
</dbReference>
<keyword evidence="2 4" id="KW-0862">Zinc</keyword>
<organism evidence="7 8">
    <name type="scientific">Paenibacillus sabuli</name>
    <dbReference type="NCBI Taxonomy" id="2772509"/>
    <lineage>
        <taxon>Bacteria</taxon>
        <taxon>Bacillati</taxon>
        <taxon>Bacillota</taxon>
        <taxon>Bacilli</taxon>
        <taxon>Bacillales</taxon>
        <taxon>Paenibacillaceae</taxon>
        <taxon>Paenibacillus</taxon>
    </lineage>
</organism>
<dbReference type="Proteomes" id="UP000621560">
    <property type="component" value="Unassembled WGS sequence"/>
</dbReference>
<dbReference type="InterPro" id="IPR050129">
    <property type="entry name" value="Zn_alcohol_dh"/>
</dbReference>
<dbReference type="PANTHER" id="PTHR43401:SF2">
    <property type="entry name" value="L-THREONINE 3-DEHYDROGENASE"/>
    <property type="match status" value="1"/>
</dbReference>
<gene>
    <name evidence="7" type="ORF">IDH44_12155</name>
</gene>
<protein>
    <submittedName>
        <fullName evidence="7">Alcohol dehydrogenase catalytic domain-containing protein</fullName>
    </submittedName>
</protein>
<keyword evidence="8" id="KW-1185">Reference proteome</keyword>
<dbReference type="InterPro" id="IPR013154">
    <property type="entry name" value="ADH-like_N"/>
</dbReference>
<keyword evidence="1 4" id="KW-0479">Metal-binding</keyword>
<evidence type="ECO:0000259" key="6">
    <source>
        <dbReference type="SMART" id="SM00829"/>
    </source>
</evidence>
<accession>A0A927BV63</accession>
<evidence type="ECO:0000256" key="2">
    <source>
        <dbReference type="ARBA" id="ARBA00022833"/>
    </source>
</evidence>
<dbReference type="GO" id="GO:0016491">
    <property type="term" value="F:oxidoreductase activity"/>
    <property type="evidence" value="ECO:0007669"/>
    <property type="project" value="UniProtKB-KW"/>
</dbReference>
<dbReference type="InterPro" id="IPR020843">
    <property type="entry name" value="ER"/>
</dbReference>
<comment type="cofactor">
    <cofactor evidence="4">
        <name>Zn(2+)</name>
        <dbReference type="ChEBI" id="CHEBI:29105"/>
    </cofactor>
</comment>
<evidence type="ECO:0000313" key="7">
    <source>
        <dbReference type="EMBL" id="MBD2845948.1"/>
    </source>
</evidence>
<comment type="similarity">
    <text evidence="4">Belongs to the zinc-containing alcohol dehydrogenase family.</text>
</comment>
<dbReference type="PROSITE" id="PS00059">
    <property type="entry name" value="ADH_ZINC"/>
    <property type="match status" value="1"/>
</dbReference>
<dbReference type="AlphaFoldDB" id="A0A927BV63"/>
<dbReference type="InterPro" id="IPR011032">
    <property type="entry name" value="GroES-like_sf"/>
</dbReference>
<evidence type="ECO:0000256" key="5">
    <source>
        <dbReference type="SAM" id="MobiDB-lite"/>
    </source>
</evidence>
<comment type="caution">
    <text evidence="7">The sequence shown here is derived from an EMBL/GenBank/DDBJ whole genome shotgun (WGS) entry which is preliminary data.</text>
</comment>
<feature type="region of interest" description="Disordered" evidence="5">
    <location>
        <begin position="346"/>
        <end position="365"/>
    </location>
</feature>